<evidence type="ECO:0000313" key="2">
    <source>
        <dbReference type="Proteomes" id="UP001412239"/>
    </source>
</evidence>
<name>A0A292Q1C8_9PEZI</name>
<organism evidence="1 2">
    <name type="scientific">Tuber aestivum</name>
    <name type="common">summer truffle</name>
    <dbReference type="NCBI Taxonomy" id="59557"/>
    <lineage>
        <taxon>Eukaryota</taxon>
        <taxon>Fungi</taxon>
        <taxon>Dikarya</taxon>
        <taxon>Ascomycota</taxon>
        <taxon>Pezizomycotina</taxon>
        <taxon>Pezizomycetes</taxon>
        <taxon>Pezizales</taxon>
        <taxon>Tuberaceae</taxon>
        <taxon>Tuber</taxon>
    </lineage>
</organism>
<gene>
    <name evidence="1" type="ORF">GSTUAT00002167001</name>
</gene>
<protein>
    <submittedName>
        <fullName evidence="1">Uncharacterized protein</fullName>
    </submittedName>
</protein>
<keyword evidence="2" id="KW-1185">Reference proteome</keyword>
<evidence type="ECO:0000313" key="1">
    <source>
        <dbReference type="EMBL" id="CUS13642.1"/>
    </source>
</evidence>
<dbReference type="AlphaFoldDB" id="A0A292Q1C8"/>
<dbReference type="EMBL" id="LN890968">
    <property type="protein sequence ID" value="CUS13642.1"/>
    <property type="molecule type" value="Genomic_DNA"/>
</dbReference>
<accession>A0A292Q1C8</accession>
<proteinExistence type="predicted"/>
<sequence length="150" mass="16778">MSIMALISGITRQSFVLLSDGSGVQPEKLPLSWQLAHQTASIITTCTFQPPIPRDRLVRHYRYFRFHLTSPILPKPPHCVERDAVPGFPLQPRTPFPPRFVLSGPKSKSKPCARRRPCNVCLNGHSVHTSGGFNSLCSYANTARTEHHSH</sequence>
<reference evidence="1" key="1">
    <citation type="submission" date="2015-10" db="EMBL/GenBank/DDBJ databases">
        <authorList>
            <person name="Regsiter A."/>
            <person name="william w."/>
        </authorList>
    </citation>
    <scope>NUCLEOTIDE SEQUENCE</scope>
    <source>
        <strain evidence="1">Montdore</strain>
    </source>
</reference>
<dbReference type="Proteomes" id="UP001412239">
    <property type="component" value="Unassembled WGS sequence"/>
</dbReference>